<reference evidence="1 2" key="1">
    <citation type="submission" date="2018-05" db="EMBL/GenBank/DDBJ databases">
        <title>A metagenomic window into the 2 km-deep terrestrial subsurface aquifer revealed taxonomically and functionally diverse microbial community comprising novel uncultured bacterial lineages.</title>
        <authorList>
            <person name="Kadnikov V.V."/>
            <person name="Mardanov A.V."/>
            <person name="Beletsky A.V."/>
            <person name="Banks D."/>
            <person name="Pimenov N.V."/>
            <person name="Frank Y.A."/>
            <person name="Karnachuk O.V."/>
            <person name="Ravin N.V."/>
        </authorList>
    </citation>
    <scope>NUCLEOTIDE SEQUENCE [LARGE SCALE GENOMIC DNA]</scope>
    <source>
        <strain evidence="1">BY</strain>
    </source>
</reference>
<gene>
    <name evidence="1" type="ORF">BRCON_2834</name>
</gene>
<evidence type="ECO:0000313" key="2">
    <source>
        <dbReference type="Proteomes" id="UP000262583"/>
    </source>
</evidence>
<dbReference type="AlphaFoldDB" id="A0A2Z4Y952"/>
<proteinExistence type="predicted"/>
<organism evidence="1 2">
    <name type="scientific">Sumerlaea chitinivorans</name>
    <dbReference type="NCBI Taxonomy" id="2250252"/>
    <lineage>
        <taxon>Bacteria</taxon>
        <taxon>Candidatus Sumerlaeota</taxon>
        <taxon>Candidatus Sumerlaeia</taxon>
        <taxon>Candidatus Sumerlaeales</taxon>
        <taxon>Candidatus Sumerlaeaceae</taxon>
        <taxon>Candidatus Sumerlaea</taxon>
    </lineage>
</organism>
<protein>
    <submittedName>
        <fullName evidence="1">Uncharacterized protein</fullName>
    </submittedName>
</protein>
<dbReference type="KEGG" id="schv:BRCON_2834"/>
<sequence length="51" mass="5621">MTFSASFFRERNKLACTITPQRQAILRSRPAVGAEHSAKKVLQGTTQVPCS</sequence>
<evidence type="ECO:0000313" key="1">
    <source>
        <dbReference type="EMBL" id="AXA37576.1"/>
    </source>
</evidence>
<dbReference type="EMBL" id="CP030759">
    <property type="protein sequence ID" value="AXA37576.1"/>
    <property type="molecule type" value="Genomic_DNA"/>
</dbReference>
<accession>A0A2Z4Y952</accession>
<name>A0A2Z4Y952_SUMC1</name>
<dbReference type="Proteomes" id="UP000262583">
    <property type="component" value="Chromosome"/>
</dbReference>